<evidence type="ECO:0000313" key="1">
    <source>
        <dbReference type="EMBL" id="SHM44614.1"/>
    </source>
</evidence>
<gene>
    <name evidence="1" type="ORF">SAMN05216179_0162</name>
</gene>
<dbReference type="InterPro" id="IPR001646">
    <property type="entry name" value="5peptide_repeat"/>
</dbReference>
<dbReference type="SUPFAM" id="SSF141571">
    <property type="entry name" value="Pentapeptide repeat-like"/>
    <property type="match status" value="1"/>
</dbReference>
<dbReference type="Proteomes" id="UP000184184">
    <property type="component" value="Unassembled WGS sequence"/>
</dbReference>
<dbReference type="EMBL" id="FRCZ01000001">
    <property type="protein sequence ID" value="SHM44614.1"/>
    <property type="molecule type" value="Genomic_DNA"/>
</dbReference>
<accession>A0A1M7IV22</accession>
<organism evidence="1 2">
    <name type="scientific">Gracilibacillus kekensis</name>
    <dbReference type="NCBI Taxonomy" id="1027249"/>
    <lineage>
        <taxon>Bacteria</taxon>
        <taxon>Bacillati</taxon>
        <taxon>Bacillota</taxon>
        <taxon>Bacilli</taxon>
        <taxon>Bacillales</taxon>
        <taxon>Bacillaceae</taxon>
        <taxon>Gracilibacillus</taxon>
    </lineage>
</organism>
<dbReference type="Gene3D" id="2.160.20.80">
    <property type="entry name" value="E3 ubiquitin-protein ligase SopA"/>
    <property type="match status" value="1"/>
</dbReference>
<dbReference type="AlphaFoldDB" id="A0A1M7IV22"/>
<dbReference type="Pfam" id="PF00805">
    <property type="entry name" value="Pentapeptide"/>
    <property type="match status" value="1"/>
</dbReference>
<protein>
    <submittedName>
        <fullName evidence="1">Pentapeptide repeat-containing protein</fullName>
    </submittedName>
</protein>
<dbReference type="STRING" id="1027249.SAMN05216179_0162"/>
<dbReference type="RefSeq" id="WP_073198757.1">
    <property type="nucleotide sequence ID" value="NZ_FRCZ01000001.1"/>
</dbReference>
<evidence type="ECO:0000313" key="2">
    <source>
        <dbReference type="Proteomes" id="UP000184184"/>
    </source>
</evidence>
<name>A0A1M7IV22_9BACI</name>
<dbReference type="OrthoDB" id="154708at2"/>
<sequence length="270" mass="30347">MIEDLKSDCKNCFGLCCVALPYGESSDFPFNKAGGEPCRNLCSNNLCSIHDTLREHGFRGCVSYECFGAGQHVSQSIYNGKDWRVDPDHAEEMFAVFPIVQQLHEMLWYLHQALALKETEAFQASLLTIYEKTLNLTSKKPEEILKVDVVAHRKDVNELLIKTSEVYRGEINKRGKSNNIKKESHYLGANLSGLNLQGENFRGKLMIGSDLSQSDMRRADFIGADLRDADISGSNLTEALFLTQSQINSAIGDIHTQIPSYLEKPSHWLK</sequence>
<keyword evidence="2" id="KW-1185">Reference proteome</keyword>
<proteinExistence type="predicted"/>
<reference evidence="1 2" key="1">
    <citation type="submission" date="2016-11" db="EMBL/GenBank/DDBJ databases">
        <authorList>
            <person name="Jaros S."/>
            <person name="Januszkiewicz K."/>
            <person name="Wedrychowicz H."/>
        </authorList>
    </citation>
    <scope>NUCLEOTIDE SEQUENCE [LARGE SCALE GENOMIC DNA]</scope>
    <source>
        <strain evidence="1 2">CGMCC 1.10681</strain>
    </source>
</reference>